<keyword evidence="2" id="KW-1185">Reference proteome</keyword>
<evidence type="ECO:0000259" key="1">
    <source>
        <dbReference type="Pfam" id="PF09811"/>
    </source>
</evidence>
<dbReference type="OrthoDB" id="20086at2759"/>
<dbReference type="InterPro" id="IPR019191">
    <property type="entry name" value="Essential_protein_Yae1_N"/>
</dbReference>
<proteinExistence type="predicted"/>
<gene>
    <name evidence="3" type="primary">LOC117574915</name>
</gene>
<dbReference type="GeneID" id="117574915"/>
<accession>A0A6P8XP19</accession>
<reference evidence="3" key="1">
    <citation type="submission" date="2025-08" db="UniProtKB">
        <authorList>
            <consortium name="RefSeq"/>
        </authorList>
    </citation>
    <scope>IDENTIFICATION</scope>
    <source>
        <strain evidence="3">15112-1751.03</strain>
        <tissue evidence="3">Whole Adult</tissue>
    </source>
</reference>
<name>A0A6P8XP19_DROAB</name>
<evidence type="ECO:0000313" key="2">
    <source>
        <dbReference type="Proteomes" id="UP000515160"/>
    </source>
</evidence>
<protein>
    <submittedName>
        <fullName evidence="3">Uncharacterized protein LOC117574915</fullName>
    </submittedName>
</protein>
<dbReference type="Pfam" id="PF09811">
    <property type="entry name" value="Yae1_N"/>
    <property type="match status" value="1"/>
</dbReference>
<organism evidence="2 3">
    <name type="scientific">Drosophila albomicans</name>
    <name type="common">Fruit fly</name>
    <dbReference type="NCBI Taxonomy" id="7291"/>
    <lineage>
        <taxon>Eukaryota</taxon>
        <taxon>Metazoa</taxon>
        <taxon>Ecdysozoa</taxon>
        <taxon>Arthropoda</taxon>
        <taxon>Hexapoda</taxon>
        <taxon>Insecta</taxon>
        <taxon>Pterygota</taxon>
        <taxon>Neoptera</taxon>
        <taxon>Endopterygota</taxon>
        <taxon>Diptera</taxon>
        <taxon>Brachycera</taxon>
        <taxon>Muscomorpha</taxon>
        <taxon>Ephydroidea</taxon>
        <taxon>Drosophilidae</taxon>
        <taxon>Drosophila</taxon>
    </lineage>
</organism>
<evidence type="ECO:0000313" key="3">
    <source>
        <dbReference type="RefSeq" id="XP_034114853.1"/>
    </source>
</evidence>
<dbReference type="RefSeq" id="XP_034114853.1">
    <property type="nucleotide sequence ID" value="XM_034258962.2"/>
</dbReference>
<sequence>MSQANSSDDESDFKAVNTANYERVQQKVAKISYADGIADGREQVFQISFDQGYVDGLRTGIELSKLQSFYETLKPEELNEKLTKECEIYKEMKLTKATDKSHFKYLEHQTESLSVVSEKQKAYVDEFSERCSKDLPVTTSLLQNESQNVI</sequence>
<dbReference type="Proteomes" id="UP000515160">
    <property type="component" value="Chromosome 2R"/>
</dbReference>
<dbReference type="AlphaFoldDB" id="A0A6P8XP19"/>
<feature type="domain" description="Essential protein Yae1 N-terminal" evidence="1">
    <location>
        <begin position="33"/>
        <end position="69"/>
    </location>
</feature>